<dbReference type="Proteomes" id="UP000799440">
    <property type="component" value="Unassembled WGS sequence"/>
</dbReference>
<evidence type="ECO:0000313" key="3">
    <source>
        <dbReference type="Proteomes" id="UP000799440"/>
    </source>
</evidence>
<dbReference type="AlphaFoldDB" id="A0A6A6VD46"/>
<dbReference type="EMBL" id="MU006569">
    <property type="protein sequence ID" value="KAF2748552.1"/>
    <property type="molecule type" value="Genomic_DNA"/>
</dbReference>
<sequence>MPPHSKTVRGTLDNPKTKEAMSKNDTPPQPGDPVSLAREGSSNSSADQSANSSAPKETPGGFGIPADTYGLKDNAPSVSESFEAAKAKNNEQSHGDNYGLDRNDAEKGARMKGLEEYREVKKTVLGDPGIGKSKL</sequence>
<feature type="compositionally biased region" description="Basic and acidic residues" evidence="1">
    <location>
        <begin position="83"/>
        <end position="107"/>
    </location>
</feature>
<gene>
    <name evidence="2" type="ORF">M011DRAFT_466949</name>
</gene>
<evidence type="ECO:0000256" key="1">
    <source>
        <dbReference type="SAM" id="MobiDB-lite"/>
    </source>
</evidence>
<feature type="compositionally biased region" description="Low complexity" evidence="1">
    <location>
        <begin position="41"/>
        <end position="54"/>
    </location>
</feature>
<keyword evidence="3" id="KW-1185">Reference proteome</keyword>
<accession>A0A6A6VD46</accession>
<reference evidence="2" key="1">
    <citation type="journal article" date="2020" name="Stud. Mycol.">
        <title>101 Dothideomycetes genomes: a test case for predicting lifestyles and emergence of pathogens.</title>
        <authorList>
            <person name="Haridas S."/>
            <person name="Albert R."/>
            <person name="Binder M."/>
            <person name="Bloem J."/>
            <person name="Labutti K."/>
            <person name="Salamov A."/>
            <person name="Andreopoulos B."/>
            <person name="Baker S."/>
            <person name="Barry K."/>
            <person name="Bills G."/>
            <person name="Bluhm B."/>
            <person name="Cannon C."/>
            <person name="Castanera R."/>
            <person name="Culley D."/>
            <person name="Daum C."/>
            <person name="Ezra D."/>
            <person name="Gonzalez J."/>
            <person name="Henrissat B."/>
            <person name="Kuo A."/>
            <person name="Liang C."/>
            <person name="Lipzen A."/>
            <person name="Lutzoni F."/>
            <person name="Magnuson J."/>
            <person name="Mondo S."/>
            <person name="Nolan M."/>
            <person name="Ohm R."/>
            <person name="Pangilinan J."/>
            <person name="Park H.-J."/>
            <person name="Ramirez L."/>
            <person name="Alfaro M."/>
            <person name="Sun H."/>
            <person name="Tritt A."/>
            <person name="Yoshinaga Y."/>
            <person name="Zwiers L.-H."/>
            <person name="Turgeon B."/>
            <person name="Goodwin S."/>
            <person name="Spatafora J."/>
            <person name="Crous P."/>
            <person name="Grigoriev I."/>
        </authorList>
    </citation>
    <scope>NUCLEOTIDE SEQUENCE</scope>
    <source>
        <strain evidence="2">CBS 119925</strain>
    </source>
</reference>
<organism evidence="2 3">
    <name type="scientific">Sporormia fimetaria CBS 119925</name>
    <dbReference type="NCBI Taxonomy" id="1340428"/>
    <lineage>
        <taxon>Eukaryota</taxon>
        <taxon>Fungi</taxon>
        <taxon>Dikarya</taxon>
        <taxon>Ascomycota</taxon>
        <taxon>Pezizomycotina</taxon>
        <taxon>Dothideomycetes</taxon>
        <taxon>Pleosporomycetidae</taxon>
        <taxon>Pleosporales</taxon>
        <taxon>Sporormiaceae</taxon>
        <taxon>Sporormia</taxon>
    </lineage>
</organism>
<dbReference type="OrthoDB" id="5234213at2759"/>
<feature type="region of interest" description="Disordered" evidence="1">
    <location>
        <begin position="1"/>
        <end position="107"/>
    </location>
</feature>
<name>A0A6A6VD46_9PLEO</name>
<proteinExistence type="predicted"/>
<protein>
    <submittedName>
        <fullName evidence="2">Uncharacterized protein</fullName>
    </submittedName>
</protein>
<evidence type="ECO:0000313" key="2">
    <source>
        <dbReference type="EMBL" id="KAF2748552.1"/>
    </source>
</evidence>